<feature type="domain" description="Pili assembly chaperone C-terminal" evidence="3">
    <location>
        <begin position="168"/>
        <end position="230"/>
    </location>
</feature>
<feature type="signal peptide" evidence="1">
    <location>
        <begin position="1"/>
        <end position="24"/>
    </location>
</feature>
<keyword evidence="1" id="KW-0732">Signal</keyword>
<protein>
    <submittedName>
        <fullName evidence="4">Molecular chaperone</fullName>
    </submittedName>
</protein>
<organism evidence="4 5">
    <name type="scientific">Pseudomonas fakonensis</name>
    <dbReference type="NCBI Taxonomy" id="2842355"/>
    <lineage>
        <taxon>Bacteria</taxon>
        <taxon>Pseudomonadati</taxon>
        <taxon>Pseudomonadota</taxon>
        <taxon>Gammaproteobacteria</taxon>
        <taxon>Pseudomonadales</taxon>
        <taxon>Pseudomonadaceae</taxon>
        <taxon>Pseudomonas</taxon>
    </lineage>
</organism>
<reference evidence="4" key="1">
    <citation type="journal article" date="2021" name="Microorganisms">
        <title>The Ever-Expanding Pseudomonas Genus: Description of 43 New Species and Partition of the Pseudomonas putida Group.</title>
        <authorList>
            <person name="Girard L."/>
            <person name="Lood C."/>
            <person name="Hofte M."/>
            <person name="Vandamme P."/>
            <person name="Rokni-Zadeh H."/>
            <person name="van Noort V."/>
            <person name="Lavigne R."/>
            <person name="De Mot R."/>
        </authorList>
    </citation>
    <scope>NUCLEOTIDE SEQUENCE</scope>
    <source>
        <strain evidence="4">COW40</strain>
    </source>
</reference>
<accession>A0ABX8NCF8</accession>
<dbReference type="Pfam" id="PF02753">
    <property type="entry name" value="PapD_C"/>
    <property type="match status" value="1"/>
</dbReference>
<evidence type="ECO:0000256" key="1">
    <source>
        <dbReference type="SAM" id="SignalP"/>
    </source>
</evidence>
<feature type="chain" id="PRO_5047310246" evidence="1">
    <location>
        <begin position="25"/>
        <end position="239"/>
    </location>
</feature>
<dbReference type="InterPro" id="IPR016148">
    <property type="entry name" value="Pili_assmbl_chaperone_C"/>
</dbReference>
<evidence type="ECO:0000259" key="2">
    <source>
        <dbReference type="Pfam" id="PF00345"/>
    </source>
</evidence>
<dbReference type="Proteomes" id="UP001046350">
    <property type="component" value="Chromosome"/>
</dbReference>
<feature type="domain" description="Pili assembly chaperone N-terminal" evidence="2">
    <location>
        <begin position="25"/>
        <end position="141"/>
    </location>
</feature>
<dbReference type="EMBL" id="CP077076">
    <property type="protein sequence ID" value="QXH53707.1"/>
    <property type="molecule type" value="Genomic_DNA"/>
</dbReference>
<keyword evidence="5" id="KW-1185">Reference proteome</keyword>
<sequence>MKPGLLLRLCALLALSVPSGACLAGIQVSGTRIIFPASDREAAIQVSNQGAEDIMIQSWVEAEPGHNQADVPFAVTPSLARLSHRKQQTLRIFYQGKGLATDRESVVWLSIQEIPQVSASDNSLQVAFRQRLKLFYRPAGLPGSASEAARELRWQLRWDGATPMLVASNDAAFHVSLAQVRVTANQQQYTVESAMVGPHGNRQMRIKGLPAGFNGAAQVHWESINDYGALEPHSTALQF</sequence>
<dbReference type="Pfam" id="PF00345">
    <property type="entry name" value="PapD_N"/>
    <property type="match status" value="1"/>
</dbReference>
<proteinExistence type="predicted"/>
<evidence type="ECO:0000259" key="3">
    <source>
        <dbReference type="Pfam" id="PF02753"/>
    </source>
</evidence>
<evidence type="ECO:0000313" key="5">
    <source>
        <dbReference type="Proteomes" id="UP001046350"/>
    </source>
</evidence>
<dbReference type="PANTHER" id="PTHR30251">
    <property type="entry name" value="PILUS ASSEMBLY CHAPERONE"/>
    <property type="match status" value="1"/>
</dbReference>
<gene>
    <name evidence="4" type="ORF">KSS94_11560</name>
</gene>
<evidence type="ECO:0000313" key="4">
    <source>
        <dbReference type="EMBL" id="QXH53707.1"/>
    </source>
</evidence>
<name>A0ABX8NCF8_9PSED</name>
<dbReference type="InterPro" id="IPR050643">
    <property type="entry name" value="Periplasmic_pilus_chap"/>
</dbReference>
<dbReference type="RefSeq" id="WP_217843103.1">
    <property type="nucleotide sequence ID" value="NZ_CP077076.1"/>
</dbReference>
<dbReference type="InterPro" id="IPR016147">
    <property type="entry name" value="Pili_assmbl_chaperone_N"/>
</dbReference>
<dbReference type="PANTHER" id="PTHR30251:SF2">
    <property type="entry name" value="FIMBRIAL CHAPERONE YADV-RELATED"/>
    <property type="match status" value="1"/>
</dbReference>